<organism evidence="11 12">
    <name type="scientific">Paracidovorax citrulli</name>
    <name type="common">Acidovorax citrulli</name>
    <dbReference type="NCBI Taxonomy" id="80869"/>
    <lineage>
        <taxon>Bacteria</taxon>
        <taxon>Pseudomonadati</taxon>
        <taxon>Pseudomonadota</taxon>
        <taxon>Betaproteobacteria</taxon>
        <taxon>Burkholderiales</taxon>
        <taxon>Comamonadaceae</taxon>
        <taxon>Paracidovorax</taxon>
    </lineage>
</organism>
<keyword evidence="2" id="KW-1003">Cell membrane</keyword>
<reference evidence="11 12" key="1">
    <citation type="submission" date="2023-06" db="EMBL/GenBank/DDBJ databases">
        <authorList>
            <person name="Ham H."/>
            <person name="Park D.S."/>
        </authorList>
    </citation>
    <scope>NUCLEOTIDE SEQUENCE [LARGE SCALE GENOMIC DNA]</scope>
    <source>
        <strain evidence="11 12">KACC 17005</strain>
    </source>
</reference>
<feature type="domain" description="Methyl-accepting transducer" evidence="9">
    <location>
        <begin position="352"/>
        <end position="581"/>
    </location>
</feature>
<evidence type="ECO:0000256" key="4">
    <source>
        <dbReference type="ARBA" id="ARBA00022989"/>
    </source>
</evidence>
<dbReference type="CDD" id="cd12912">
    <property type="entry name" value="PDC2_MCP_like"/>
    <property type="match status" value="1"/>
</dbReference>
<protein>
    <submittedName>
        <fullName evidence="11">Methyl-accepting chemotaxis protein</fullName>
    </submittedName>
</protein>
<dbReference type="SMART" id="SM00283">
    <property type="entry name" value="MA"/>
    <property type="match status" value="1"/>
</dbReference>
<sequence>MLSSIRTRVVGVSVLLVALSVIVSTATNYLIAKSSMSAAADQDLITSVNEHAVVIGDWVADKSRMVASLQDVVLTSSPDIALKQIAVAGGFYDVGVGYPDKSAKFTDWPNIPPTYDPTSRPWYQGAVQAGKPVAIPYVSTSKLLLVALALPVMREGALKAVLVGDIALDSVVENIKSIQPTPGSFGMLIDRSGRIIAHADTKLRFRQVTDIAPDFSQLSVASTGPGSAQMKVVVDGRAKLVRAQDVRGTDWRIVIVMDEAEVMAGSRSLLVASLVSLLIIVGIASVIGIAMTATSFRRLEQVSQAMTAIGSGSGDLTQRLPDQGKDEVATIARSFNQFVGKIQSVMLEVRDAGASVLTAADEIASASQDLSARTELAAANLEETAASMAHISGTVDSSAAAALEADQRSSAATEMASQGGRIVSEAVGTMEEIEKVSGQIGAIITVIDGIAFQTNILALNAAVEAARAGEQGRGFAVVAHEVRNLAQRSAESAREVKQLVESTVSRVSAGSVQVRRAGKTMSEIISHSAEVQSVISGIARAAAEQTRGIQEVNQAVVQLDAMVQQNASLVEQSAAASGTLQTQANALAATIGRFKIA</sequence>
<dbReference type="Proteomes" id="UP001242732">
    <property type="component" value="Chromosome"/>
</dbReference>
<dbReference type="Gene3D" id="1.10.287.950">
    <property type="entry name" value="Methyl-accepting chemotaxis protein"/>
    <property type="match status" value="1"/>
</dbReference>
<dbReference type="Pfam" id="PF00015">
    <property type="entry name" value="MCPsignal"/>
    <property type="match status" value="1"/>
</dbReference>
<dbReference type="EMBL" id="CP127363">
    <property type="protein sequence ID" value="WIY51341.1"/>
    <property type="molecule type" value="Genomic_DNA"/>
</dbReference>
<dbReference type="CDD" id="cd06225">
    <property type="entry name" value="HAMP"/>
    <property type="match status" value="1"/>
</dbReference>
<dbReference type="InterPro" id="IPR051310">
    <property type="entry name" value="MCP_chemotaxis"/>
</dbReference>
<dbReference type="CDD" id="cd11386">
    <property type="entry name" value="MCP_signal"/>
    <property type="match status" value="1"/>
</dbReference>
<keyword evidence="12" id="KW-1185">Reference proteome</keyword>
<dbReference type="Pfam" id="PF02743">
    <property type="entry name" value="dCache_1"/>
    <property type="match status" value="1"/>
</dbReference>
<feature type="transmembrane region" description="Helical" evidence="8">
    <location>
        <begin position="269"/>
        <end position="291"/>
    </location>
</feature>
<dbReference type="PANTHER" id="PTHR43531:SF16">
    <property type="entry name" value="METHYL-ACCEPTING CHEMOTAXIS PROTEIN II"/>
    <property type="match status" value="1"/>
</dbReference>
<dbReference type="InterPro" id="IPR033479">
    <property type="entry name" value="dCache_1"/>
</dbReference>
<dbReference type="PROSITE" id="PS50885">
    <property type="entry name" value="HAMP"/>
    <property type="match status" value="1"/>
</dbReference>
<feature type="domain" description="HAMP" evidence="10">
    <location>
        <begin position="293"/>
        <end position="347"/>
    </location>
</feature>
<evidence type="ECO:0000313" key="11">
    <source>
        <dbReference type="EMBL" id="WIY51341.1"/>
    </source>
</evidence>
<keyword evidence="5 8" id="KW-0472">Membrane</keyword>
<evidence type="ECO:0000256" key="8">
    <source>
        <dbReference type="SAM" id="Phobius"/>
    </source>
</evidence>
<evidence type="ECO:0000256" key="6">
    <source>
        <dbReference type="ARBA" id="ARBA00029447"/>
    </source>
</evidence>
<evidence type="ECO:0000256" key="7">
    <source>
        <dbReference type="PROSITE-ProRule" id="PRU00284"/>
    </source>
</evidence>
<comment type="similarity">
    <text evidence="6">Belongs to the methyl-accepting chemotaxis (MCP) protein family.</text>
</comment>
<evidence type="ECO:0000256" key="1">
    <source>
        <dbReference type="ARBA" id="ARBA00004651"/>
    </source>
</evidence>
<dbReference type="InterPro" id="IPR004089">
    <property type="entry name" value="MCPsignal_dom"/>
</dbReference>
<keyword evidence="3 8" id="KW-0812">Transmembrane</keyword>
<dbReference type="Pfam" id="PF00672">
    <property type="entry name" value="HAMP"/>
    <property type="match status" value="1"/>
</dbReference>
<name>A0ABY9AWS8_PARCI</name>
<dbReference type="GeneID" id="79791693"/>
<gene>
    <name evidence="11" type="ORF">QRO08_07280</name>
</gene>
<dbReference type="PROSITE" id="PS50111">
    <property type="entry name" value="CHEMOTAXIS_TRANSDUC_2"/>
    <property type="match status" value="1"/>
</dbReference>
<keyword evidence="7" id="KW-0807">Transducer</keyword>
<comment type="subcellular location">
    <subcellularLocation>
        <location evidence="1">Cell membrane</location>
        <topology evidence="1">Multi-pass membrane protein</topology>
    </subcellularLocation>
</comment>
<evidence type="ECO:0000256" key="5">
    <source>
        <dbReference type="ARBA" id="ARBA00023136"/>
    </source>
</evidence>
<accession>A0ABY9AWS8</accession>
<evidence type="ECO:0000256" key="2">
    <source>
        <dbReference type="ARBA" id="ARBA00022475"/>
    </source>
</evidence>
<evidence type="ECO:0000259" key="9">
    <source>
        <dbReference type="PROSITE" id="PS50111"/>
    </source>
</evidence>
<dbReference type="InterPro" id="IPR003660">
    <property type="entry name" value="HAMP_dom"/>
</dbReference>
<dbReference type="PANTHER" id="PTHR43531">
    <property type="entry name" value="PROTEIN ICFG"/>
    <property type="match status" value="1"/>
</dbReference>
<proteinExistence type="inferred from homology"/>
<dbReference type="Gene3D" id="3.30.450.20">
    <property type="entry name" value="PAS domain"/>
    <property type="match status" value="2"/>
</dbReference>
<dbReference type="SUPFAM" id="SSF58104">
    <property type="entry name" value="Methyl-accepting chemotaxis protein (MCP) signaling domain"/>
    <property type="match status" value="1"/>
</dbReference>
<evidence type="ECO:0000259" key="10">
    <source>
        <dbReference type="PROSITE" id="PS50885"/>
    </source>
</evidence>
<keyword evidence="4 8" id="KW-1133">Transmembrane helix</keyword>
<dbReference type="SMART" id="SM00304">
    <property type="entry name" value="HAMP"/>
    <property type="match status" value="1"/>
</dbReference>
<dbReference type="RefSeq" id="WP_011795003.1">
    <property type="nucleotide sequence ID" value="NZ_CP023687.1"/>
</dbReference>
<evidence type="ECO:0000313" key="12">
    <source>
        <dbReference type="Proteomes" id="UP001242732"/>
    </source>
</evidence>
<evidence type="ECO:0000256" key="3">
    <source>
        <dbReference type="ARBA" id="ARBA00022692"/>
    </source>
</evidence>